<dbReference type="InterPro" id="IPR001096">
    <property type="entry name" value="Peptidase_C13"/>
</dbReference>
<feature type="domain" description="Legumain prodomain" evidence="2">
    <location>
        <begin position="161"/>
        <end position="255"/>
    </location>
</feature>
<dbReference type="OrthoDB" id="192611at2759"/>
<dbReference type="PANTHER" id="PTHR12000:SF42">
    <property type="entry name" value="LEGUMAIN"/>
    <property type="match status" value="1"/>
</dbReference>
<dbReference type="Pfam" id="PF20985">
    <property type="entry name" value="Legum_prodom"/>
    <property type="match status" value="1"/>
</dbReference>
<comment type="similarity">
    <text evidence="1">Belongs to the peptidase C13 family.</text>
</comment>
<evidence type="ECO:0000256" key="1">
    <source>
        <dbReference type="ARBA" id="ARBA00009941"/>
    </source>
</evidence>
<dbReference type="AlphaFoldDB" id="A0A8S9ZU97"/>
<dbReference type="Gene3D" id="1.10.132.130">
    <property type="match status" value="1"/>
</dbReference>
<dbReference type="GO" id="GO:0006624">
    <property type="term" value="P:vacuolar protein processing"/>
    <property type="evidence" value="ECO:0007669"/>
    <property type="project" value="TreeGrafter"/>
</dbReference>
<sequence>MSKRNMYKELTFYLETCEAGSMFNFSMPENIYAMTATNMGNNSYGCHCRTKFLPKNCLNDCFSYNWMHDSDKGNLLKETLNEQFVYVQRKTKLSPVSIYGNTSIMQETISEFMGAKANILTSKELPQLDASNFPSYPSIDIPLNILEQELAEKKDVNTSNELQTLKKNRSFLDDQINQIVKLLVNDSSTQSKVLTIHPAYITDMDCHNNVMHAFNDYCFNFAESNYAFKYGFVLTNLCESGIDSNKIVTVLETHCKQAKTLNVKGII</sequence>
<keyword evidence="4" id="KW-1185">Reference proteome</keyword>
<protein>
    <submittedName>
        <fullName evidence="3">Legumain</fullName>
    </submittedName>
</protein>
<dbReference type="InterPro" id="IPR046427">
    <property type="entry name" value="Legumain_prodom_sf"/>
</dbReference>
<dbReference type="GO" id="GO:0051603">
    <property type="term" value="P:proteolysis involved in protein catabolic process"/>
    <property type="evidence" value="ECO:0007669"/>
    <property type="project" value="TreeGrafter"/>
</dbReference>
<dbReference type="CDD" id="cd21115">
    <property type="entry name" value="legumain_C"/>
    <property type="match status" value="1"/>
</dbReference>
<comment type="caution">
    <text evidence="3">The sequence shown here is derived from an EMBL/GenBank/DDBJ whole genome shotgun (WGS) entry which is preliminary data.</text>
</comment>
<dbReference type="GO" id="GO:0005773">
    <property type="term" value="C:vacuole"/>
    <property type="evidence" value="ECO:0007669"/>
    <property type="project" value="GOC"/>
</dbReference>
<dbReference type="PANTHER" id="PTHR12000">
    <property type="entry name" value="HEMOGLOBINASE FAMILY MEMBER"/>
    <property type="match status" value="1"/>
</dbReference>
<dbReference type="InterPro" id="IPR048501">
    <property type="entry name" value="Legum_prodom"/>
</dbReference>
<dbReference type="PIRSF" id="PIRSF019663">
    <property type="entry name" value="Legumain"/>
    <property type="match status" value="1"/>
</dbReference>
<gene>
    <name evidence="3" type="ORF">Mgra_00003872</name>
</gene>
<accession>A0A8S9ZU97</accession>
<name>A0A8S9ZU97_9BILA</name>
<evidence type="ECO:0000313" key="4">
    <source>
        <dbReference type="Proteomes" id="UP000605970"/>
    </source>
</evidence>
<dbReference type="EMBL" id="JABEBT010000027">
    <property type="protein sequence ID" value="KAF7636693.1"/>
    <property type="molecule type" value="Genomic_DNA"/>
</dbReference>
<dbReference type="Gene3D" id="3.40.50.1460">
    <property type="match status" value="1"/>
</dbReference>
<evidence type="ECO:0000259" key="2">
    <source>
        <dbReference type="Pfam" id="PF20985"/>
    </source>
</evidence>
<evidence type="ECO:0000313" key="3">
    <source>
        <dbReference type="EMBL" id="KAF7636693.1"/>
    </source>
</evidence>
<dbReference type="Proteomes" id="UP000605970">
    <property type="component" value="Unassembled WGS sequence"/>
</dbReference>
<organism evidence="3 4">
    <name type="scientific">Meloidogyne graminicola</name>
    <dbReference type="NCBI Taxonomy" id="189291"/>
    <lineage>
        <taxon>Eukaryota</taxon>
        <taxon>Metazoa</taxon>
        <taxon>Ecdysozoa</taxon>
        <taxon>Nematoda</taxon>
        <taxon>Chromadorea</taxon>
        <taxon>Rhabditida</taxon>
        <taxon>Tylenchina</taxon>
        <taxon>Tylenchomorpha</taxon>
        <taxon>Tylenchoidea</taxon>
        <taxon>Meloidogynidae</taxon>
        <taxon>Meloidogyninae</taxon>
        <taxon>Meloidogyne</taxon>
    </lineage>
</organism>
<proteinExistence type="inferred from homology"/>
<reference evidence="3" key="1">
    <citation type="journal article" date="2020" name="Ecol. Evol.">
        <title>Genome structure and content of the rice root-knot nematode (Meloidogyne graminicola).</title>
        <authorList>
            <person name="Phan N.T."/>
            <person name="Danchin E.G.J."/>
            <person name="Klopp C."/>
            <person name="Perfus-Barbeoch L."/>
            <person name="Kozlowski D.K."/>
            <person name="Koutsovoulos G.D."/>
            <person name="Lopez-Roques C."/>
            <person name="Bouchez O."/>
            <person name="Zahm M."/>
            <person name="Besnard G."/>
            <person name="Bellafiore S."/>
        </authorList>
    </citation>
    <scope>NUCLEOTIDE SEQUENCE</scope>
    <source>
        <strain evidence="3">VN-18</strain>
    </source>
</reference>
<dbReference type="Pfam" id="PF01650">
    <property type="entry name" value="Peptidase_C13"/>
    <property type="match status" value="1"/>
</dbReference>
<dbReference type="GO" id="GO:0004197">
    <property type="term" value="F:cysteine-type endopeptidase activity"/>
    <property type="evidence" value="ECO:0007669"/>
    <property type="project" value="TreeGrafter"/>
</dbReference>